<keyword evidence="5" id="KW-1185">Reference proteome</keyword>
<sequence length="243" mass="26636">MMQPVPRALLVDLDDTIIAAGERPIILRQVADELSGELGPHSPEVVAGRLEAALESFWSDPSRHRVARFGIPAARRQVAREAFAEIGLPTDLADRYAERFSELRDTNTVCFPGAIAGLEAIRTHGVKLALVTNGSAATQRAKVERFALAPYFDHIQIEGEVGFGKPEEAAYRHAMQALDAAPHETWIVGDNLEWEVAAPQRLGIRAIWCDGFRRGLPPNPRATPDHIVTSLEEIADLFAPPGR</sequence>
<dbReference type="GO" id="GO:0009231">
    <property type="term" value="P:riboflavin biosynthetic process"/>
    <property type="evidence" value="ECO:0007669"/>
    <property type="project" value="TreeGrafter"/>
</dbReference>
<dbReference type="PANTHER" id="PTHR46470:SF4">
    <property type="entry name" value="5-AMINO-6-(5-PHOSPHO-D-RIBITYLAMINO)URACIL PHOSPHATASE YIGB"/>
    <property type="match status" value="1"/>
</dbReference>
<dbReference type="InterPro" id="IPR023214">
    <property type="entry name" value="HAD_sf"/>
</dbReference>
<dbReference type="SFLD" id="SFLDS00003">
    <property type="entry name" value="Haloacid_Dehalogenase"/>
    <property type="match status" value="1"/>
</dbReference>
<comment type="caution">
    <text evidence="4">The sequence shown here is derived from an EMBL/GenBank/DDBJ whole genome shotgun (WGS) entry which is preliminary data.</text>
</comment>
<dbReference type="InterPro" id="IPR051400">
    <property type="entry name" value="HAD-like_hydrolase"/>
</dbReference>
<dbReference type="Proteomes" id="UP000249524">
    <property type="component" value="Unassembled WGS sequence"/>
</dbReference>
<dbReference type="NCBIfam" id="TIGR01549">
    <property type="entry name" value="HAD-SF-IA-v1"/>
    <property type="match status" value="1"/>
</dbReference>
<dbReference type="InterPro" id="IPR006439">
    <property type="entry name" value="HAD-SF_hydro_IA"/>
</dbReference>
<accession>A0A328BNN1</accession>
<dbReference type="NCBIfam" id="TIGR01509">
    <property type="entry name" value="HAD-SF-IA-v3"/>
    <property type="match status" value="1"/>
</dbReference>
<protein>
    <submittedName>
        <fullName evidence="4">HAD family hydrolase</fullName>
    </submittedName>
</protein>
<organism evidence="4 5">
    <name type="scientific">Phenylobacterium kunshanense</name>
    <dbReference type="NCBI Taxonomy" id="1445034"/>
    <lineage>
        <taxon>Bacteria</taxon>
        <taxon>Pseudomonadati</taxon>
        <taxon>Pseudomonadota</taxon>
        <taxon>Alphaproteobacteria</taxon>
        <taxon>Caulobacterales</taxon>
        <taxon>Caulobacteraceae</taxon>
        <taxon>Phenylobacterium</taxon>
    </lineage>
</organism>
<dbReference type="Gene3D" id="1.20.120.1600">
    <property type="match status" value="1"/>
</dbReference>
<comment type="cofactor">
    <cofactor evidence="1">
        <name>Mg(2+)</name>
        <dbReference type="ChEBI" id="CHEBI:18420"/>
    </cofactor>
</comment>
<dbReference type="Gene3D" id="3.40.50.1000">
    <property type="entry name" value="HAD superfamily/HAD-like"/>
    <property type="match status" value="1"/>
</dbReference>
<keyword evidence="3" id="KW-0460">Magnesium</keyword>
<dbReference type="RefSeq" id="WP_111274185.1">
    <property type="nucleotide sequence ID" value="NZ_QFYS01000001.1"/>
</dbReference>
<evidence type="ECO:0000256" key="2">
    <source>
        <dbReference type="ARBA" id="ARBA00022801"/>
    </source>
</evidence>
<proteinExistence type="predicted"/>
<dbReference type="SUPFAM" id="SSF56784">
    <property type="entry name" value="HAD-like"/>
    <property type="match status" value="1"/>
</dbReference>
<dbReference type="PRINTS" id="PR00413">
    <property type="entry name" value="HADHALOGNASE"/>
</dbReference>
<evidence type="ECO:0000313" key="5">
    <source>
        <dbReference type="Proteomes" id="UP000249524"/>
    </source>
</evidence>
<dbReference type="PANTHER" id="PTHR46470">
    <property type="entry name" value="N-ACYLNEURAMINATE-9-PHOSPHATASE"/>
    <property type="match status" value="1"/>
</dbReference>
<reference evidence="4 5" key="1">
    <citation type="submission" date="2018-05" db="EMBL/GenBank/DDBJ databases">
        <authorList>
            <person name="Lanie J.A."/>
            <person name="Ng W.-L."/>
            <person name="Kazmierczak K.M."/>
            <person name="Andrzejewski T.M."/>
            <person name="Davidsen T.M."/>
            <person name="Wayne K.J."/>
            <person name="Tettelin H."/>
            <person name="Glass J.I."/>
            <person name="Rusch D."/>
            <person name="Podicherti R."/>
            <person name="Tsui H.-C.T."/>
            <person name="Winkler M.E."/>
        </authorList>
    </citation>
    <scope>NUCLEOTIDE SEQUENCE [LARGE SCALE GENOMIC DNA]</scope>
    <source>
        <strain evidence="4 5">BUT-10</strain>
    </source>
</reference>
<dbReference type="EMBL" id="QFYS01000001">
    <property type="protein sequence ID" value="RAK68693.1"/>
    <property type="molecule type" value="Genomic_DNA"/>
</dbReference>
<keyword evidence="2 4" id="KW-0378">Hydrolase</keyword>
<dbReference type="AlphaFoldDB" id="A0A328BNN1"/>
<name>A0A328BNN1_9CAUL</name>
<gene>
    <name evidence="4" type="ORF">DJ019_01350</name>
</gene>
<dbReference type="OrthoDB" id="9809962at2"/>
<dbReference type="SFLD" id="SFLDG01129">
    <property type="entry name" value="C1.5:_HAD__Beta-PGM__Phosphata"/>
    <property type="match status" value="1"/>
</dbReference>
<dbReference type="Pfam" id="PF00702">
    <property type="entry name" value="Hydrolase"/>
    <property type="match status" value="1"/>
</dbReference>
<evidence type="ECO:0000256" key="1">
    <source>
        <dbReference type="ARBA" id="ARBA00001946"/>
    </source>
</evidence>
<evidence type="ECO:0000256" key="3">
    <source>
        <dbReference type="ARBA" id="ARBA00022842"/>
    </source>
</evidence>
<dbReference type="GO" id="GO:0016787">
    <property type="term" value="F:hydrolase activity"/>
    <property type="evidence" value="ECO:0007669"/>
    <property type="project" value="UniProtKB-KW"/>
</dbReference>
<dbReference type="InterPro" id="IPR036412">
    <property type="entry name" value="HAD-like_sf"/>
</dbReference>
<evidence type="ECO:0000313" key="4">
    <source>
        <dbReference type="EMBL" id="RAK68693.1"/>
    </source>
</evidence>